<reference evidence="2" key="1">
    <citation type="submission" date="2017-06" db="EMBL/GenBank/DDBJ databases">
        <authorList>
            <person name="Varghese N."/>
            <person name="Submissions S."/>
        </authorList>
    </citation>
    <scope>NUCLEOTIDE SEQUENCE [LARGE SCALE GENOMIC DNA]</scope>
    <source>
        <strain evidence="2">DSM 11116</strain>
    </source>
</reference>
<dbReference type="RefSeq" id="WP_141106654.1">
    <property type="nucleotide sequence ID" value="NZ_FYEW01000004.1"/>
</dbReference>
<organism evidence="1 2">
    <name type="scientific">Hymenobacter gelipurpurascens</name>
    <dbReference type="NCBI Taxonomy" id="89968"/>
    <lineage>
        <taxon>Bacteria</taxon>
        <taxon>Pseudomonadati</taxon>
        <taxon>Bacteroidota</taxon>
        <taxon>Cytophagia</taxon>
        <taxon>Cytophagales</taxon>
        <taxon>Hymenobacteraceae</taxon>
        <taxon>Hymenobacter</taxon>
    </lineage>
</organism>
<proteinExistence type="predicted"/>
<dbReference type="EMBL" id="FYEW01000004">
    <property type="protein sequence ID" value="SNC77617.1"/>
    <property type="molecule type" value="Genomic_DNA"/>
</dbReference>
<evidence type="ECO:0000313" key="1">
    <source>
        <dbReference type="EMBL" id="SNC77617.1"/>
    </source>
</evidence>
<gene>
    <name evidence="1" type="ORF">SAMN06265337_4213</name>
</gene>
<sequence>MHSNFVMAVYSTGEAVKLTLAERLPGAEVIAFIHCVYDAPTPSGKNHYYSYSLFDKNFEQINSNCLEWNGFKCLIAKKDSWLPPFPSWGSNYEMRVKVTIEKSDGDIEIINLVHTKYYGDAFVKLFKILKAADEKGNLADAVRIFKKEI</sequence>
<keyword evidence="2" id="KW-1185">Reference proteome</keyword>
<name>A0A212UH85_9BACT</name>
<dbReference type="AlphaFoldDB" id="A0A212UH85"/>
<protein>
    <submittedName>
        <fullName evidence="1">Uncharacterized protein</fullName>
    </submittedName>
</protein>
<evidence type="ECO:0000313" key="2">
    <source>
        <dbReference type="Proteomes" id="UP000198131"/>
    </source>
</evidence>
<dbReference type="OrthoDB" id="893256at2"/>
<dbReference type="Proteomes" id="UP000198131">
    <property type="component" value="Unassembled WGS sequence"/>
</dbReference>
<accession>A0A212UH85</accession>